<accession>A0A0B1P5F1</accession>
<keyword evidence="3" id="KW-1185">Reference proteome</keyword>
<name>A0A0B1P5F1_UNCNE</name>
<evidence type="ECO:0000313" key="2">
    <source>
        <dbReference type="EMBL" id="KHJ33907.1"/>
    </source>
</evidence>
<dbReference type="Proteomes" id="UP000030854">
    <property type="component" value="Unassembled WGS sequence"/>
</dbReference>
<dbReference type="STRING" id="52586.A0A0B1P5F1"/>
<proteinExistence type="predicted"/>
<protein>
    <submittedName>
        <fullName evidence="2">Putative orf21 protein</fullName>
    </submittedName>
</protein>
<reference evidence="2 3" key="1">
    <citation type="journal article" date="2014" name="BMC Genomics">
        <title>Adaptive genomic structural variation in the grape powdery mildew pathogen, Erysiphe necator.</title>
        <authorList>
            <person name="Jones L."/>
            <person name="Riaz S."/>
            <person name="Morales-Cruz A."/>
            <person name="Amrine K.C."/>
            <person name="McGuire B."/>
            <person name="Gubler W.D."/>
            <person name="Walker M.A."/>
            <person name="Cantu D."/>
        </authorList>
    </citation>
    <scope>NUCLEOTIDE SEQUENCE [LARGE SCALE GENOMIC DNA]</scope>
    <source>
        <strain evidence="3">c</strain>
    </source>
</reference>
<feature type="region of interest" description="Disordered" evidence="1">
    <location>
        <begin position="1"/>
        <end position="25"/>
    </location>
</feature>
<gene>
    <name evidence="2" type="ORF">EV44_g1346</name>
</gene>
<comment type="caution">
    <text evidence="2">The sequence shown here is derived from an EMBL/GenBank/DDBJ whole genome shotgun (WGS) entry which is preliminary data.</text>
</comment>
<organism evidence="2 3">
    <name type="scientific">Uncinula necator</name>
    <name type="common">Grape powdery mildew</name>
    <dbReference type="NCBI Taxonomy" id="52586"/>
    <lineage>
        <taxon>Eukaryota</taxon>
        <taxon>Fungi</taxon>
        <taxon>Dikarya</taxon>
        <taxon>Ascomycota</taxon>
        <taxon>Pezizomycotina</taxon>
        <taxon>Leotiomycetes</taxon>
        <taxon>Erysiphales</taxon>
        <taxon>Erysiphaceae</taxon>
        <taxon>Erysiphe</taxon>
    </lineage>
</organism>
<dbReference type="OMA" id="SDWGNRT"/>
<evidence type="ECO:0000256" key="1">
    <source>
        <dbReference type="SAM" id="MobiDB-lite"/>
    </source>
</evidence>
<evidence type="ECO:0000313" key="3">
    <source>
        <dbReference type="Proteomes" id="UP000030854"/>
    </source>
</evidence>
<dbReference type="EMBL" id="JNVN01001147">
    <property type="protein sequence ID" value="KHJ33907.1"/>
    <property type="molecule type" value="Genomic_DNA"/>
</dbReference>
<sequence length="195" mass="22044">MLSLKRKNSSLDFHASSPKFTETNTSSVSQSTTWCLHPSRTRKRHRNSRPCDSVVYERTLSLLYSAQQSSSPLPQDPSNYKNRNQAFSHLSSINLSNQKLLSSLWNCPSNYFPQNPSRASPSADNTLTTKTSMLLCLQKVNCEDCDVPLNIEESAIDIREDDYTCATCGKYVCQSCSISYMDMERKCLICVDKKT</sequence>
<dbReference type="AlphaFoldDB" id="A0A0B1P5F1"/>
<dbReference type="HOGENOM" id="CLU_078568_2_0_1"/>